<dbReference type="AlphaFoldDB" id="A0A9D4VDX3"/>
<protein>
    <submittedName>
        <fullName evidence="1">Uncharacterized protein</fullName>
    </submittedName>
</protein>
<evidence type="ECO:0000313" key="1">
    <source>
        <dbReference type="EMBL" id="KAI5083856.1"/>
    </source>
</evidence>
<proteinExistence type="predicted"/>
<comment type="caution">
    <text evidence="1">The sequence shown here is derived from an EMBL/GenBank/DDBJ whole genome shotgun (WGS) entry which is preliminary data.</text>
</comment>
<gene>
    <name evidence="1" type="ORF">GOP47_0000025</name>
</gene>
<reference evidence="1" key="1">
    <citation type="submission" date="2021-01" db="EMBL/GenBank/DDBJ databases">
        <title>Adiantum capillus-veneris genome.</title>
        <authorList>
            <person name="Fang Y."/>
            <person name="Liao Q."/>
        </authorList>
    </citation>
    <scope>NUCLEOTIDE SEQUENCE</scope>
    <source>
        <strain evidence="1">H3</strain>
        <tissue evidence="1">Leaf</tissue>
    </source>
</reference>
<organism evidence="1 2">
    <name type="scientific">Adiantum capillus-veneris</name>
    <name type="common">Maidenhair fern</name>
    <dbReference type="NCBI Taxonomy" id="13818"/>
    <lineage>
        <taxon>Eukaryota</taxon>
        <taxon>Viridiplantae</taxon>
        <taxon>Streptophyta</taxon>
        <taxon>Embryophyta</taxon>
        <taxon>Tracheophyta</taxon>
        <taxon>Polypodiopsida</taxon>
        <taxon>Polypodiidae</taxon>
        <taxon>Polypodiales</taxon>
        <taxon>Pteridineae</taxon>
        <taxon>Pteridaceae</taxon>
        <taxon>Vittarioideae</taxon>
        <taxon>Adiantum</taxon>
    </lineage>
</organism>
<evidence type="ECO:0000313" key="2">
    <source>
        <dbReference type="Proteomes" id="UP000886520"/>
    </source>
</evidence>
<dbReference type="Proteomes" id="UP000886520">
    <property type="component" value="Chromosome 1"/>
</dbReference>
<keyword evidence="2" id="KW-1185">Reference proteome</keyword>
<sequence>MELSTKMRSTRGSKNKSQALIPEPHRYTIDMLPLSHGTKGTPLLGSQALQRFFLHGLQKAHRLRHTSDKPQKGREESLARLHFLSETPTQKGSIPLSESCYRSSISPLPARIGLQINPTGSLLIWAEFCASSCTDDTAHFMISWDKAARIRNYDNSK</sequence>
<accession>A0A9D4VDX3</accession>
<dbReference type="EMBL" id="JABFUD020000001">
    <property type="protein sequence ID" value="KAI5083856.1"/>
    <property type="molecule type" value="Genomic_DNA"/>
</dbReference>
<name>A0A9D4VDX3_ADICA</name>